<dbReference type="AlphaFoldDB" id="A0A1I7V803"/>
<dbReference type="Proteomes" id="UP000095285">
    <property type="component" value="Unassembled WGS sequence"/>
</dbReference>
<evidence type="ECO:0000313" key="3">
    <source>
        <dbReference type="WBParaSite" id="EN70_10850"/>
    </source>
</evidence>
<dbReference type="PANTHER" id="PTHR47159">
    <property type="entry name" value="PROTEIN CBG07705-RELATED"/>
    <property type="match status" value="1"/>
</dbReference>
<dbReference type="Gene3D" id="3.40.525.10">
    <property type="entry name" value="CRAL-TRIO lipid binding domain"/>
    <property type="match status" value="1"/>
</dbReference>
<evidence type="ECO:0000313" key="2">
    <source>
        <dbReference type="Proteomes" id="UP000095285"/>
    </source>
</evidence>
<organism evidence="2 3">
    <name type="scientific">Loa loa</name>
    <name type="common">Eye worm</name>
    <name type="synonym">Filaria loa</name>
    <dbReference type="NCBI Taxonomy" id="7209"/>
    <lineage>
        <taxon>Eukaryota</taxon>
        <taxon>Metazoa</taxon>
        <taxon>Ecdysozoa</taxon>
        <taxon>Nematoda</taxon>
        <taxon>Chromadorea</taxon>
        <taxon>Rhabditida</taxon>
        <taxon>Spirurina</taxon>
        <taxon>Spiruromorpha</taxon>
        <taxon>Filarioidea</taxon>
        <taxon>Onchocercidae</taxon>
        <taxon>Loa</taxon>
    </lineage>
</organism>
<dbReference type="PANTHER" id="PTHR47159:SF6">
    <property type="entry name" value="CRAL-TRIO DOMAIN-CONTAINING PROTEIN"/>
    <property type="match status" value="1"/>
</dbReference>
<name>A0A1I7V803_LOALO</name>
<dbReference type="WBParaSite" id="EN70_10850">
    <property type="protein sequence ID" value="EN70_10850"/>
    <property type="gene ID" value="EN70_10850"/>
</dbReference>
<dbReference type="eggNOG" id="KOG1471">
    <property type="taxonomic scope" value="Eukaryota"/>
</dbReference>
<dbReference type="InterPro" id="IPR053302">
    <property type="entry name" value="CRAL-TRIO_domain"/>
</dbReference>
<sequence length="390" mass="45330">MNELVQKLRVRLSEKLPEDLNTDFQLQRWIDAYEQVIIQLHLQSKHDGNFVIFQDLETCVVKFEEYLETRRMLGYSNPESTEDFYQQPLIRKYGRFLTQTKITRHWIKDLDNGIVFVEMPIENPQKFLKAVRVSDYLHTFFGFCEHFQNLVLENEKKTGRRSYTICIFDQKGCSFLPYMNPLGTMNKLMLYRIHLWMDYYSELLKRIIIVNSPTFFPALRKVMTALLPPRTLSRFTIARNLPNDLLPYLSIDSIPVAYGGKLSVPNALDNTCVPAEPITPIDYQESGQIWRRNSVHAISEVLTVKGGSVYRKAFRVVCGQVLLYEYFASGDLKFWICQGDEMVTPKFVHTTLKLTEEGEVNANANGILSINILNRSEFFSLKVNLSYAIV</sequence>
<reference evidence="3" key="2">
    <citation type="submission" date="2016-11" db="UniProtKB">
        <authorList>
            <consortium name="WormBaseParasite"/>
        </authorList>
    </citation>
    <scope>IDENTIFICATION</scope>
</reference>
<dbReference type="InterPro" id="IPR036865">
    <property type="entry name" value="CRAL-TRIO_dom_sf"/>
</dbReference>
<keyword evidence="2" id="KW-1185">Reference proteome</keyword>
<dbReference type="InterPro" id="IPR001251">
    <property type="entry name" value="CRAL-TRIO_dom"/>
</dbReference>
<feature type="domain" description="CRAL-TRIO" evidence="1">
    <location>
        <begin position="86"/>
        <end position="266"/>
    </location>
</feature>
<dbReference type="SMART" id="SM00516">
    <property type="entry name" value="SEC14"/>
    <property type="match status" value="1"/>
</dbReference>
<accession>A0A1I7V803</accession>
<evidence type="ECO:0000259" key="1">
    <source>
        <dbReference type="PROSITE" id="PS50191"/>
    </source>
</evidence>
<proteinExistence type="predicted"/>
<protein>
    <submittedName>
        <fullName evidence="3">CRAL-TRIO domain-containing protein</fullName>
    </submittedName>
</protein>
<dbReference type="Pfam" id="PF00650">
    <property type="entry name" value="CRAL_TRIO"/>
    <property type="match status" value="1"/>
</dbReference>
<reference evidence="2" key="1">
    <citation type="submission" date="2012-04" db="EMBL/GenBank/DDBJ databases">
        <title>The Genome Sequence of Loa loa.</title>
        <authorList>
            <consortium name="The Broad Institute Genome Sequencing Platform"/>
            <consortium name="Broad Institute Genome Sequencing Center for Infectious Disease"/>
            <person name="Nutman T.B."/>
            <person name="Fink D.L."/>
            <person name="Russ C."/>
            <person name="Young S."/>
            <person name="Zeng Q."/>
            <person name="Gargeya S."/>
            <person name="Alvarado L."/>
            <person name="Berlin A."/>
            <person name="Chapman S.B."/>
            <person name="Chen Z."/>
            <person name="Freedman E."/>
            <person name="Gellesch M."/>
            <person name="Goldberg J."/>
            <person name="Griggs A."/>
            <person name="Gujja S."/>
            <person name="Heilman E.R."/>
            <person name="Heiman D."/>
            <person name="Howarth C."/>
            <person name="Mehta T."/>
            <person name="Neiman D."/>
            <person name="Pearson M."/>
            <person name="Roberts A."/>
            <person name="Saif S."/>
            <person name="Shea T."/>
            <person name="Shenoy N."/>
            <person name="Sisk P."/>
            <person name="Stolte C."/>
            <person name="Sykes S."/>
            <person name="White J."/>
            <person name="Yandava C."/>
            <person name="Haas B."/>
            <person name="Henn M.R."/>
            <person name="Nusbaum C."/>
            <person name="Birren B."/>
        </authorList>
    </citation>
    <scope>NUCLEOTIDE SEQUENCE [LARGE SCALE GENOMIC DNA]</scope>
</reference>
<dbReference type="Gene3D" id="2.60.120.680">
    <property type="entry name" value="GOLD domain"/>
    <property type="match status" value="1"/>
</dbReference>
<dbReference type="PROSITE" id="PS50191">
    <property type="entry name" value="CRAL_TRIO"/>
    <property type="match status" value="1"/>
</dbReference>
<dbReference type="CDD" id="cd00170">
    <property type="entry name" value="SEC14"/>
    <property type="match status" value="1"/>
</dbReference>
<dbReference type="SUPFAM" id="SSF52087">
    <property type="entry name" value="CRAL/TRIO domain"/>
    <property type="match status" value="1"/>
</dbReference>